<feature type="transmembrane region" description="Helical" evidence="7">
    <location>
        <begin position="33"/>
        <end position="60"/>
    </location>
</feature>
<evidence type="ECO:0000256" key="3">
    <source>
        <dbReference type="ARBA" id="ARBA00022692"/>
    </source>
</evidence>
<dbReference type="GO" id="GO:0005886">
    <property type="term" value="C:plasma membrane"/>
    <property type="evidence" value="ECO:0007669"/>
    <property type="project" value="UniProtKB-SubCell"/>
</dbReference>
<gene>
    <name evidence="9" type="ORF">SCAL_001456</name>
</gene>
<dbReference type="Proteomes" id="UP000186940">
    <property type="component" value="Unassembled WGS sequence"/>
</dbReference>
<keyword evidence="10" id="KW-1185">Reference proteome</keyword>
<feature type="transmembrane region" description="Helical" evidence="7">
    <location>
        <begin position="108"/>
        <end position="127"/>
    </location>
</feature>
<evidence type="ECO:0000256" key="7">
    <source>
        <dbReference type="SAM" id="Phobius"/>
    </source>
</evidence>
<evidence type="ECO:0000259" key="8">
    <source>
        <dbReference type="Pfam" id="PF02665"/>
    </source>
</evidence>
<dbReference type="InterPro" id="IPR036197">
    <property type="entry name" value="NarG-like_sf"/>
</dbReference>
<feature type="transmembrane region" description="Helical" evidence="7">
    <location>
        <begin position="172"/>
        <end position="191"/>
    </location>
</feature>
<evidence type="ECO:0000256" key="4">
    <source>
        <dbReference type="ARBA" id="ARBA00022989"/>
    </source>
</evidence>
<dbReference type="AlphaFoldDB" id="A0A1F2P8I1"/>
<dbReference type="EMBL" id="LYOS01000004">
    <property type="protein sequence ID" value="OFV67538.1"/>
    <property type="molecule type" value="Genomic_DNA"/>
</dbReference>
<evidence type="ECO:0000256" key="6">
    <source>
        <dbReference type="ARBA" id="ARBA00023136"/>
    </source>
</evidence>
<feature type="transmembrane region" description="Helical" evidence="7">
    <location>
        <begin position="72"/>
        <end position="96"/>
    </location>
</feature>
<keyword evidence="3 7" id="KW-0812">Transmembrane</keyword>
<dbReference type="InterPro" id="IPR023234">
    <property type="entry name" value="NarG-like_domain"/>
</dbReference>
<dbReference type="Gene3D" id="1.20.950.20">
    <property type="entry name" value="Transmembrane di-heme cytochromes, Chain C"/>
    <property type="match status" value="1"/>
</dbReference>
<reference evidence="9" key="1">
    <citation type="submission" date="2016-05" db="EMBL/GenBank/DDBJ databases">
        <title>Microbial consortia oxidize butane by reversing methanogenesis.</title>
        <authorList>
            <person name="Laso-Perez R."/>
            <person name="Richter M."/>
            <person name="Wegener G."/>
            <person name="Musat F."/>
        </authorList>
    </citation>
    <scope>NUCLEOTIDE SEQUENCE [LARGE SCALE GENOMIC DNA]</scope>
    <source>
        <strain evidence="9">BOX2</strain>
    </source>
</reference>
<keyword evidence="2" id="KW-1003">Cell membrane</keyword>
<feature type="transmembrane region" description="Helical" evidence="7">
    <location>
        <begin position="147"/>
        <end position="166"/>
    </location>
</feature>
<keyword evidence="4 7" id="KW-1133">Transmembrane helix</keyword>
<evidence type="ECO:0000256" key="5">
    <source>
        <dbReference type="ARBA" id="ARBA00023002"/>
    </source>
</evidence>
<keyword evidence="6 7" id="KW-0472">Membrane</keyword>
<sequence length="241" mass="27532">MIALIIFALGIYLKVSTWTKGNLHGITKHKEIAFLKLIFGIIFSKHIIEVIKILILDVILQRRIFHQDKVRWVMHTLIIIGFLGLLLIVEPFSIIFHGTEFGTIYPQGIFADFFGLLLLMGLSIAVLRRFILKAKQLRSSLDDTISLLLLFVVVASGFIVEAVRFIDIKPTIDVIYSFFGYWLSGFVASSWSIYHDDLWLIHALISSAFLAYIPFSKFFHIIATPITILISSYEEEHGKVM</sequence>
<evidence type="ECO:0000313" key="9">
    <source>
        <dbReference type="EMBL" id="OFV67538.1"/>
    </source>
</evidence>
<dbReference type="SUPFAM" id="SSF103501">
    <property type="entry name" value="Respiratory nitrate reductase 1 gamma chain"/>
    <property type="match status" value="1"/>
</dbReference>
<name>A0A1F2P8I1_9EURY</name>
<feature type="domain" description="NarG-like" evidence="8">
    <location>
        <begin position="111"/>
        <end position="233"/>
    </location>
</feature>
<accession>A0A1F2P8I1</accession>
<proteinExistence type="predicted"/>
<dbReference type="GO" id="GO:0016491">
    <property type="term" value="F:oxidoreductase activity"/>
    <property type="evidence" value="ECO:0007669"/>
    <property type="project" value="UniProtKB-KW"/>
</dbReference>
<dbReference type="Pfam" id="PF02665">
    <property type="entry name" value="Nitrate_red_gam"/>
    <property type="match status" value="1"/>
</dbReference>
<protein>
    <submittedName>
        <fullName evidence="9">Disulfide reductase</fullName>
    </submittedName>
</protein>
<evidence type="ECO:0000256" key="2">
    <source>
        <dbReference type="ARBA" id="ARBA00022475"/>
    </source>
</evidence>
<keyword evidence="5" id="KW-0560">Oxidoreductase</keyword>
<evidence type="ECO:0000256" key="1">
    <source>
        <dbReference type="ARBA" id="ARBA00004651"/>
    </source>
</evidence>
<dbReference type="STRING" id="1838285.SCAL_001456"/>
<comment type="caution">
    <text evidence="9">The sequence shown here is derived from an EMBL/GenBank/DDBJ whole genome shotgun (WGS) entry which is preliminary data.</text>
</comment>
<feature type="transmembrane region" description="Helical" evidence="7">
    <location>
        <begin position="198"/>
        <end position="215"/>
    </location>
</feature>
<organism evidence="9 10">
    <name type="scientific">Candidatus Syntropharchaeum caldarium</name>
    <dbReference type="NCBI Taxonomy" id="1838285"/>
    <lineage>
        <taxon>Archaea</taxon>
        <taxon>Methanobacteriati</taxon>
        <taxon>Methanobacteriota</taxon>
        <taxon>Stenosarchaea group</taxon>
        <taxon>Methanomicrobia</taxon>
        <taxon>Methanosarcinales</taxon>
        <taxon>ANME-2 cluster</taxon>
        <taxon>Candidatus Syntropharchaeum</taxon>
    </lineage>
</organism>
<evidence type="ECO:0000313" key="10">
    <source>
        <dbReference type="Proteomes" id="UP000186940"/>
    </source>
</evidence>
<comment type="subcellular location">
    <subcellularLocation>
        <location evidence="1">Cell membrane</location>
        <topology evidence="1">Multi-pass membrane protein</topology>
    </subcellularLocation>
</comment>